<evidence type="ECO:0000256" key="1">
    <source>
        <dbReference type="SAM" id="Phobius"/>
    </source>
</evidence>
<proteinExistence type="predicted"/>
<dbReference type="PANTHER" id="PTHR28019">
    <property type="entry name" value="CELL MEMBRANE PROTEIN YLR413W-RELATED"/>
    <property type="match status" value="1"/>
</dbReference>
<keyword evidence="1" id="KW-1133">Transmembrane helix</keyword>
<evidence type="ECO:0008006" key="5">
    <source>
        <dbReference type="Google" id="ProtNLM"/>
    </source>
</evidence>
<dbReference type="STRING" id="253628.A0A0D2A2I6"/>
<dbReference type="PANTHER" id="PTHR28019:SF7">
    <property type="entry name" value="SUR7 PROTEIN"/>
    <property type="match status" value="1"/>
</dbReference>
<gene>
    <name evidence="3" type="ORF">PV09_07485</name>
</gene>
<keyword evidence="1" id="KW-0812">Transmembrane</keyword>
<evidence type="ECO:0000313" key="4">
    <source>
        <dbReference type="Proteomes" id="UP000053259"/>
    </source>
</evidence>
<feature type="signal peptide" evidence="2">
    <location>
        <begin position="1"/>
        <end position="19"/>
    </location>
</feature>
<reference evidence="3 4" key="1">
    <citation type="submission" date="2015-01" db="EMBL/GenBank/DDBJ databases">
        <title>The Genome Sequence of Ochroconis gallopava CBS43764.</title>
        <authorList>
            <consortium name="The Broad Institute Genomics Platform"/>
            <person name="Cuomo C."/>
            <person name="de Hoog S."/>
            <person name="Gorbushina A."/>
            <person name="Stielow B."/>
            <person name="Teixiera M."/>
            <person name="Abouelleil A."/>
            <person name="Chapman S.B."/>
            <person name="Priest M."/>
            <person name="Young S.K."/>
            <person name="Wortman J."/>
            <person name="Nusbaum C."/>
            <person name="Birren B."/>
        </authorList>
    </citation>
    <scope>NUCLEOTIDE SEQUENCE [LARGE SCALE GENOMIC DNA]</scope>
    <source>
        <strain evidence="3 4">CBS 43764</strain>
    </source>
</reference>
<name>A0A0D2A2I6_9PEZI</name>
<feature type="transmembrane region" description="Helical" evidence="1">
    <location>
        <begin position="263"/>
        <end position="291"/>
    </location>
</feature>
<dbReference type="Pfam" id="PF06687">
    <property type="entry name" value="SUR7"/>
    <property type="match status" value="1"/>
</dbReference>
<dbReference type="GO" id="GO:0005886">
    <property type="term" value="C:plasma membrane"/>
    <property type="evidence" value="ECO:0007669"/>
    <property type="project" value="InterPro"/>
</dbReference>
<evidence type="ECO:0000313" key="3">
    <source>
        <dbReference type="EMBL" id="KIW00963.1"/>
    </source>
</evidence>
<dbReference type="GO" id="GO:0031505">
    <property type="term" value="P:fungal-type cell wall organization"/>
    <property type="evidence" value="ECO:0007669"/>
    <property type="project" value="TreeGrafter"/>
</dbReference>
<dbReference type="HOGENOM" id="CLU_064532_0_0_1"/>
<keyword evidence="1" id="KW-0472">Membrane</keyword>
<sequence length="305" mass="32474">MRLLPLLPFLLALTALILGFLSLFAGSKPDFLESYSILTLNVSRIGQNIIDSGSSSSSSSTIGSFFHNLTGDIVSELEGDINNRAASLAKDLGLQDFYSVHVMDYCHGFYVPGAVKNATVHDIKRNVTGCSKTKAMFAFDPTQALENSLNASGKLGGETASKVLDSIDWPQDLEKGLRALRAAFKAQFVLYCIALGLTFLTMLSCFFWLFSGGRAGACADITMGFSAFLFMAIASSIGTAIAVKGSHVINKYGNDIGVSADQGSGFLGLTWAATACLLLASIVGCAGCFGVHKRRRSLKPYQGEK</sequence>
<dbReference type="InterPro" id="IPR009571">
    <property type="entry name" value="SUR7/Rim9-like_fungi"/>
</dbReference>
<dbReference type="VEuPathDB" id="FungiDB:PV09_07485"/>
<dbReference type="Proteomes" id="UP000053259">
    <property type="component" value="Unassembled WGS sequence"/>
</dbReference>
<dbReference type="GO" id="GO:0051285">
    <property type="term" value="C:cell cortex of cell tip"/>
    <property type="evidence" value="ECO:0007669"/>
    <property type="project" value="TreeGrafter"/>
</dbReference>
<dbReference type="InterPro" id="IPR052413">
    <property type="entry name" value="SUR7_domain"/>
</dbReference>
<organism evidence="3 4">
    <name type="scientific">Verruconis gallopava</name>
    <dbReference type="NCBI Taxonomy" id="253628"/>
    <lineage>
        <taxon>Eukaryota</taxon>
        <taxon>Fungi</taxon>
        <taxon>Dikarya</taxon>
        <taxon>Ascomycota</taxon>
        <taxon>Pezizomycotina</taxon>
        <taxon>Dothideomycetes</taxon>
        <taxon>Pleosporomycetidae</taxon>
        <taxon>Venturiales</taxon>
        <taxon>Sympoventuriaceae</taxon>
        <taxon>Verruconis</taxon>
    </lineage>
</organism>
<protein>
    <recommendedName>
        <fullName evidence="5">Actin cortical patch SUR7/pH-response regulator PalI</fullName>
    </recommendedName>
</protein>
<dbReference type="AlphaFoldDB" id="A0A0D2A2I6"/>
<dbReference type="EMBL" id="KN847558">
    <property type="protein sequence ID" value="KIW00963.1"/>
    <property type="molecule type" value="Genomic_DNA"/>
</dbReference>
<feature type="transmembrane region" description="Helical" evidence="1">
    <location>
        <begin position="222"/>
        <end position="243"/>
    </location>
</feature>
<accession>A0A0D2A2I6</accession>
<keyword evidence="2" id="KW-0732">Signal</keyword>
<feature type="chain" id="PRO_5002238123" description="Actin cortical patch SUR7/pH-response regulator PalI" evidence="2">
    <location>
        <begin position="20"/>
        <end position="305"/>
    </location>
</feature>
<dbReference type="RefSeq" id="XP_016210832.1">
    <property type="nucleotide sequence ID" value="XM_016361257.1"/>
</dbReference>
<keyword evidence="4" id="KW-1185">Reference proteome</keyword>
<dbReference type="GeneID" id="27315458"/>
<feature type="transmembrane region" description="Helical" evidence="1">
    <location>
        <begin position="188"/>
        <end position="210"/>
    </location>
</feature>
<dbReference type="OrthoDB" id="4159154at2759"/>
<evidence type="ECO:0000256" key="2">
    <source>
        <dbReference type="SAM" id="SignalP"/>
    </source>
</evidence>
<dbReference type="InParanoid" id="A0A0D2A2I6"/>